<organism evidence="1 2">
    <name type="scientific">Magnetospirillum molischianum DSM 120</name>
    <dbReference type="NCBI Taxonomy" id="1150626"/>
    <lineage>
        <taxon>Bacteria</taxon>
        <taxon>Pseudomonadati</taxon>
        <taxon>Pseudomonadota</taxon>
        <taxon>Alphaproteobacteria</taxon>
        <taxon>Rhodospirillales</taxon>
        <taxon>Rhodospirillaceae</taxon>
        <taxon>Magnetospirillum</taxon>
    </lineage>
</organism>
<dbReference type="STRING" id="1150626.PHAMO_180098"/>
<protein>
    <submittedName>
        <fullName evidence="1">Uncharacterized protein</fullName>
    </submittedName>
</protein>
<gene>
    <name evidence="1" type="ORF">PHAMO_180098</name>
</gene>
<dbReference type="Proteomes" id="UP000004169">
    <property type="component" value="Unassembled WGS sequence"/>
</dbReference>
<sequence>MTCTDSILLPTFRNKNTWWIECGTKLEHTSEKCMEVRYGPGNSIYLPTLRRRKERRAETTAPSVL</sequence>
<name>H8FP41_MAGML</name>
<evidence type="ECO:0000313" key="1">
    <source>
        <dbReference type="EMBL" id="CCG40129.1"/>
    </source>
</evidence>
<keyword evidence="2" id="KW-1185">Reference proteome</keyword>
<reference evidence="1 2" key="1">
    <citation type="journal article" date="2012" name="J. Bacteriol.">
        <title>Draft Genome Sequence of the Purple Photosynthetic Bacterium Phaeospirillum molischianum DSM120, a Particularly Versatile Bacterium.</title>
        <authorList>
            <person name="Duquesne K."/>
            <person name="Prima V."/>
            <person name="Ji B."/>
            <person name="Rouy Z."/>
            <person name="Medigue C."/>
            <person name="Talla E."/>
            <person name="Sturgis J.N."/>
        </authorList>
    </citation>
    <scope>NUCLEOTIDE SEQUENCE [LARGE SCALE GENOMIC DNA]</scope>
    <source>
        <strain evidence="2">DSM120</strain>
    </source>
</reference>
<evidence type="ECO:0000313" key="2">
    <source>
        <dbReference type="Proteomes" id="UP000004169"/>
    </source>
</evidence>
<accession>H8FP41</accession>
<comment type="caution">
    <text evidence="1">The sequence shown here is derived from an EMBL/GenBank/DDBJ whole genome shotgun (WGS) entry which is preliminary data.</text>
</comment>
<proteinExistence type="predicted"/>
<dbReference type="EMBL" id="CAHP01000010">
    <property type="protein sequence ID" value="CCG40129.1"/>
    <property type="molecule type" value="Genomic_DNA"/>
</dbReference>
<dbReference type="AlphaFoldDB" id="H8FP41"/>